<dbReference type="NCBIfam" id="TIGR00666">
    <property type="entry name" value="PBP4"/>
    <property type="match status" value="1"/>
</dbReference>
<reference evidence="4 5" key="1">
    <citation type="submission" date="2020-08" db="EMBL/GenBank/DDBJ databases">
        <title>Genomic Encyclopedia of Type Strains, Phase IV (KMG-IV): sequencing the most valuable type-strain genomes for metagenomic binning, comparative biology and taxonomic classification.</title>
        <authorList>
            <person name="Goeker M."/>
        </authorList>
    </citation>
    <scope>NUCLEOTIDE SEQUENCE [LARGE SCALE GENOMIC DNA]</scope>
    <source>
        <strain evidence="4 5">DSM 27165</strain>
    </source>
</reference>
<keyword evidence="5" id="KW-1185">Reference proteome</keyword>
<keyword evidence="4" id="KW-0121">Carboxypeptidase</keyword>
<dbReference type="EC" id="3.4.21.-" evidence="4"/>
<accession>A0A840MWZ3</accession>
<feature type="signal peptide" evidence="3">
    <location>
        <begin position="1"/>
        <end position="27"/>
    </location>
</feature>
<keyword evidence="3" id="KW-0732">Signal</keyword>
<dbReference type="GO" id="GO:0006508">
    <property type="term" value="P:proteolysis"/>
    <property type="evidence" value="ECO:0007669"/>
    <property type="project" value="InterPro"/>
</dbReference>
<dbReference type="InterPro" id="IPR012338">
    <property type="entry name" value="Beta-lactam/transpept-like"/>
</dbReference>
<gene>
    <name evidence="4" type="ORF">HNQ59_002989</name>
</gene>
<dbReference type="PRINTS" id="PR00922">
    <property type="entry name" value="DADACBPTASE3"/>
</dbReference>
<dbReference type="EC" id="3.4.16.4" evidence="4"/>
<dbReference type="SUPFAM" id="SSF56601">
    <property type="entry name" value="beta-lactamase/transpeptidase-like"/>
    <property type="match status" value="1"/>
</dbReference>
<dbReference type="GO" id="GO:0009002">
    <property type="term" value="F:serine-type D-Ala-D-Ala carboxypeptidase activity"/>
    <property type="evidence" value="ECO:0007669"/>
    <property type="project" value="UniProtKB-EC"/>
</dbReference>
<keyword evidence="2 4" id="KW-0378">Hydrolase</keyword>
<evidence type="ECO:0000256" key="3">
    <source>
        <dbReference type="SAM" id="SignalP"/>
    </source>
</evidence>
<sequence>MLSVIRRFSTRSLVLGVLALSVNAAQAVGVPAEIVTAFAQAKVPMSDVALYVKPVNNRKPSLMYRADAAMGPASTMKVVTTYAGLSLLGPAYTWGTEAYVNGSLQQGILQGNLILRGGGDPRWTIERIWLMLRDLQARGVKDIRGDIVLDRRYWAETPTDPNAFDGAGYRPYNVLPDAFLANFQAIRFRLREDAGKVAITMDPALSNLKLDTDLMIGAGDCANWRDQLSVESVPTSGLKLSGLFPAGCGEQELYLSPLPPTAYLSELLRGMWRDLGGQWTGQLRDGQLTAFPGSTLLARYDSPPLSDIVRDINKFSNNTQARMVFLALGGEFQPVEQLLPQARARILDFLALQHIPTDNLILDNGSGLSRQARISARQLGMILEQAVNSPIGPELIASLPIAGIDGTMKSRLHDTPVLGQAHVKTGTLSNVKAVAGVVHTRNGAVVVVGLVNHPHAMATGEALDKLIQWAALSAAR</sequence>
<proteinExistence type="inferred from homology"/>
<dbReference type="Gene3D" id="3.50.80.20">
    <property type="entry name" value="D-Ala-D-Ala carboxypeptidase C, peptidase S13"/>
    <property type="match status" value="1"/>
</dbReference>
<evidence type="ECO:0000313" key="5">
    <source>
        <dbReference type="Proteomes" id="UP000575898"/>
    </source>
</evidence>
<name>A0A840MWZ3_9PROT</name>
<dbReference type="Pfam" id="PF02113">
    <property type="entry name" value="Peptidase_S13"/>
    <property type="match status" value="1"/>
</dbReference>
<dbReference type="Proteomes" id="UP000575898">
    <property type="component" value="Unassembled WGS sequence"/>
</dbReference>
<dbReference type="GO" id="GO:0000270">
    <property type="term" value="P:peptidoglycan metabolic process"/>
    <property type="evidence" value="ECO:0007669"/>
    <property type="project" value="TreeGrafter"/>
</dbReference>
<protein>
    <submittedName>
        <fullName evidence="4">D-alanyl-D-alanine carboxypeptidase/D-alanyl-D-alanine-endopeptidase (Penicillin-binding protein 4)</fullName>
        <ecNumber evidence="4">3.4.16.4</ecNumber>
        <ecNumber evidence="4">3.4.21.-</ecNumber>
    </submittedName>
</protein>
<dbReference type="PANTHER" id="PTHR30023:SF0">
    <property type="entry name" value="PENICILLIN-SENSITIVE CARBOXYPEPTIDASE A"/>
    <property type="match status" value="1"/>
</dbReference>
<keyword evidence="4" id="KW-0645">Protease</keyword>
<evidence type="ECO:0000256" key="1">
    <source>
        <dbReference type="ARBA" id="ARBA00006096"/>
    </source>
</evidence>
<dbReference type="InterPro" id="IPR000667">
    <property type="entry name" value="Peptidase_S13"/>
</dbReference>
<comment type="similarity">
    <text evidence="1">Belongs to the peptidase S13 family.</text>
</comment>
<dbReference type="EMBL" id="JACHHY010000019">
    <property type="protein sequence ID" value="MBB5019681.1"/>
    <property type="molecule type" value="Genomic_DNA"/>
</dbReference>
<comment type="caution">
    <text evidence="4">The sequence shown here is derived from an EMBL/GenBank/DDBJ whole genome shotgun (WGS) entry which is preliminary data.</text>
</comment>
<dbReference type="PANTHER" id="PTHR30023">
    <property type="entry name" value="D-ALANYL-D-ALANINE CARBOXYPEPTIDASE"/>
    <property type="match status" value="1"/>
</dbReference>
<evidence type="ECO:0000256" key="2">
    <source>
        <dbReference type="ARBA" id="ARBA00022801"/>
    </source>
</evidence>
<dbReference type="RefSeq" id="WP_184040937.1">
    <property type="nucleotide sequence ID" value="NZ_JACHHY010000019.1"/>
</dbReference>
<evidence type="ECO:0000313" key="4">
    <source>
        <dbReference type="EMBL" id="MBB5019681.1"/>
    </source>
</evidence>
<dbReference type="Gene3D" id="3.40.710.10">
    <property type="entry name" value="DD-peptidase/beta-lactamase superfamily"/>
    <property type="match status" value="1"/>
</dbReference>
<dbReference type="AlphaFoldDB" id="A0A840MWZ3"/>
<organism evidence="4 5">
    <name type="scientific">Chitinivorax tropicus</name>
    <dbReference type="NCBI Taxonomy" id="714531"/>
    <lineage>
        <taxon>Bacteria</taxon>
        <taxon>Pseudomonadati</taxon>
        <taxon>Pseudomonadota</taxon>
        <taxon>Betaproteobacteria</taxon>
        <taxon>Chitinivorax</taxon>
    </lineage>
</organism>
<feature type="chain" id="PRO_5032941102" evidence="3">
    <location>
        <begin position="28"/>
        <end position="476"/>
    </location>
</feature>